<feature type="compositionally biased region" description="Basic and acidic residues" evidence="6">
    <location>
        <begin position="513"/>
        <end position="534"/>
    </location>
</feature>
<name>A0AAV4JD41_9GAST</name>
<feature type="transmembrane region" description="Helical" evidence="7">
    <location>
        <begin position="713"/>
        <end position="732"/>
    </location>
</feature>
<evidence type="ECO:0000256" key="6">
    <source>
        <dbReference type="SAM" id="MobiDB-lite"/>
    </source>
</evidence>
<keyword evidence="5 7" id="KW-0472">Membrane</keyword>
<dbReference type="Pfam" id="PF07690">
    <property type="entry name" value="MFS_1"/>
    <property type="match status" value="1"/>
</dbReference>
<dbReference type="PANTHER" id="PTHR43385:SF1">
    <property type="entry name" value="RIBOFLAVIN TRANSPORTER RIBJ"/>
    <property type="match status" value="1"/>
</dbReference>
<comment type="subcellular location">
    <subcellularLocation>
        <location evidence="1">Membrane</location>
        <topology evidence="1">Multi-pass membrane protein</topology>
    </subcellularLocation>
</comment>
<protein>
    <submittedName>
        <fullName evidence="8">Major facilitator superfamily MFS-1 domain containing protein</fullName>
    </submittedName>
</protein>
<dbReference type="PANTHER" id="PTHR43385">
    <property type="entry name" value="RIBOFLAVIN TRANSPORTER RIBJ"/>
    <property type="match status" value="1"/>
</dbReference>
<feature type="transmembrane region" description="Helical" evidence="7">
    <location>
        <begin position="128"/>
        <end position="148"/>
    </location>
</feature>
<evidence type="ECO:0000256" key="2">
    <source>
        <dbReference type="ARBA" id="ARBA00022448"/>
    </source>
</evidence>
<dbReference type="Gene3D" id="1.20.1250.20">
    <property type="entry name" value="MFS general substrate transporter like domains"/>
    <property type="match status" value="2"/>
</dbReference>
<feature type="transmembrane region" description="Helical" evidence="7">
    <location>
        <begin position="622"/>
        <end position="641"/>
    </location>
</feature>
<feature type="transmembrane region" description="Helical" evidence="7">
    <location>
        <begin position="186"/>
        <end position="208"/>
    </location>
</feature>
<keyword evidence="9" id="KW-1185">Reference proteome</keyword>
<dbReference type="InterPro" id="IPR052983">
    <property type="entry name" value="MFS_Riboflavin_Transporter"/>
</dbReference>
<feature type="transmembrane region" description="Helical" evidence="7">
    <location>
        <begin position="55"/>
        <end position="75"/>
    </location>
</feature>
<keyword evidence="4 7" id="KW-1133">Transmembrane helix</keyword>
<evidence type="ECO:0000256" key="1">
    <source>
        <dbReference type="ARBA" id="ARBA00004141"/>
    </source>
</evidence>
<feature type="transmembrane region" description="Helical" evidence="7">
    <location>
        <begin position="682"/>
        <end position="701"/>
    </location>
</feature>
<organism evidence="8 9">
    <name type="scientific">Elysia marginata</name>
    <dbReference type="NCBI Taxonomy" id="1093978"/>
    <lineage>
        <taxon>Eukaryota</taxon>
        <taxon>Metazoa</taxon>
        <taxon>Spiralia</taxon>
        <taxon>Lophotrochozoa</taxon>
        <taxon>Mollusca</taxon>
        <taxon>Gastropoda</taxon>
        <taxon>Heterobranchia</taxon>
        <taxon>Euthyneura</taxon>
        <taxon>Panpulmonata</taxon>
        <taxon>Sacoglossa</taxon>
        <taxon>Placobranchoidea</taxon>
        <taxon>Plakobranchidae</taxon>
        <taxon>Elysia</taxon>
    </lineage>
</organism>
<comment type="caution">
    <text evidence="8">The sequence shown here is derived from an EMBL/GenBank/DDBJ whole genome shotgun (WGS) entry which is preliminary data.</text>
</comment>
<evidence type="ECO:0000313" key="8">
    <source>
        <dbReference type="EMBL" id="GFS19598.1"/>
    </source>
</evidence>
<evidence type="ECO:0000256" key="3">
    <source>
        <dbReference type="ARBA" id="ARBA00022692"/>
    </source>
</evidence>
<feature type="transmembrane region" description="Helical" evidence="7">
    <location>
        <begin position="241"/>
        <end position="260"/>
    </location>
</feature>
<dbReference type="Proteomes" id="UP000762676">
    <property type="component" value="Unassembled WGS sequence"/>
</dbReference>
<dbReference type="GO" id="GO:0022857">
    <property type="term" value="F:transmembrane transporter activity"/>
    <property type="evidence" value="ECO:0007669"/>
    <property type="project" value="InterPro"/>
</dbReference>
<reference evidence="8 9" key="1">
    <citation type="journal article" date="2021" name="Elife">
        <title>Chloroplast acquisition without the gene transfer in kleptoplastic sea slugs, Plakobranchus ocellatus.</title>
        <authorList>
            <person name="Maeda T."/>
            <person name="Takahashi S."/>
            <person name="Yoshida T."/>
            <person name="Shimamura S."/>
            <person name="Takaki Y."/>
            <person name="Nagai Y."/>
            <person name="Toyoda A."/>
            <person name="Suzuki Y."/>
            <person name="Arimoto A."/>
            <person name="Ishii H."/>
            <person name="Satoh N."/>
            <person name="Nishiyama T."/>
            <person name="Hasebe M."/>
            <person name="Maruyama T."/>
            <person name="Minagawa J."/>
            <person name="Obokata J."/>
            <person name="Shigenobu S."/>
        </authorList>
    </citation>
    <scope>NUCLEOTIDE SEQUENCE [LARGE SCALE GENOMIC DNA]</scope>
</reference>
<dbReference type="GO" id="GO:0016020">
    <property type="term" value="C:membrane"/>
    <property type="evidence" value="ECO:0007669"/>
    <property type="project" value="UniProtKB-SubCell"/>
</dbReference>
<gene>
    <name evidence="8" type="ORF">ElyMa_005036000</name>
</gene>
<keyword evidence="3 7" id="KW-0812">Transmembrane</keyword>
<feature type="transmembrane region" description="Helical" evidence="7">
    <location>
        <begin position="558"/>
        <end position="579"/>
    </location>
</feature>
<evidence type="ECO:0000256" key="7">
    <source>
        <dbReference type="SAM" id="Phobius"/>
    </source>
</evidence>
<sequence>MLHEVRTLIKLKSKDDDDNDDHTTMMMVTIIVMLMTAIEMMMMIIIVLMTTTMMIMMMMVMMMTTNTIKTMTLMVSGDDGFIFSLHRHYLGPEVDVETVWLLSIFIGLWTTGLTLGALVQKYFPRPRLMALVGILVFDGAFAATAWTVKHSMVLYITSFGALTGLADGFVYTACIAFIPMWEKRRVGLATALSTSGLGVGAVVINQVISRYVNPENKIADRPDGNIMLFSQEEISERVPNLFLLLAVFNLFFHILGVLLLKTKSDDKVADNEQDAESQKHPLTQNTKLVDINKETELAVRLEKAGILNAGKHFSEESKMFRPRVWSLNNERVPSTKESFRINKGSPWDSAENLSAEWQKMPGWCQCRCVCQPPTVLGNRTNTVLPGILIGSPMHSSECSGRLCESRDCSNHRLKLHQHMLASSDRNELRKDQVTNAAPASFRLGSNTIRSGYQKHCNRCYALNNNSTIAYNVNANFFSCEHHQNYKNSIEFANDKTATTTTKPLQYGSTKATHLAEDQNKSGKDPEKGSFKVEKEYSKASSTEVRSFTPREMVCSKMFFVLWVTQFSMDYSLSVLTNYYKLYGELHIKDDYFLACLGTAMTASIIIPKLGWGWLLDIWGLKFTLACMASSTVIISSFWYFTAMINRYLYSLLTLGLCWCVSAFDSLAAAAVLVAFGPAHFNINYGLVASSSIFFNLVTPLGMKGLVVFLGWPWLFLSVGFCNFIALLLTLYYTSE</sequence>
<feature type="region of interest" description="Disordered" evidence="6">
    <location>
        <begin position="507"/>
        <end position="534"/>
    </location>
</feature>
<feature type="transmembrane region" description="Helical" evidence="7">
    <location>
        <begin position="647"/>
        <end position="675"/>
    </location>
</feature>
<dbReference type="EMBL" id="BMAT01010075">
    <property type="protein sequence ID" value="GFS19598.1"/>
    <property type="molecule type" value="Genomic_DNA"/>
</dbReference>
<feature type="transmembrane region" description="Helical" evidence="7">
    <location>
        <begin position="25"/>
        <end position="48"/>
    </location>
</feature>
<dbReference type="InterPro" id="IPR011701">
    <property type="entry name" value="MFS"/>
</dbReference>
<dbReference type="SUPFAM" id="SSF103473">
    <property type="entry name" value="MFS general substrate transporter"/>
    <property type="match status" value="1"/>
</dbReference>
<feature type="transmembrane region" description="Helical" evidence="7">
    <location>
        <begin position="99"/>
        <end position="119"/>
    </location>
</feature>
<accession>A0AAV4JD41</accession>
<feature type="transmembrane region" description="Helical" evidence="7">
    <location>
        <begin position="591"/>
        <end position="610"/>
    </location>
</feature>
<dbReference type="AlphaFoldDB" id="A0AAV4JD41"/>
<evidence type="ECO:0000313" key="9">
    <source>
        <dbReference type="Proteomes" id="UP000762676"/>
    </source>
</evidence>
<feature type="transmembrane region" description="Helical" evidence="7">
    <location>
        <begin position="154"/>
        <end position="179"/>
    </location>
</feature>
<dbReference type="InterPro" id="IPR036259">
    <property type="entry name" value="MFS_trans_sf"/>
</dbReference>
<evidence type="ECO:0000256" key="5">
    <source>
        <dbReference type="ARBA" id="ARBA00023136"/>
    </source>
</evidence>
<keyword evidence="2" id="KW-0813">Transport</keyword>
<evidence type="ECO:0000256" key="4">
    <source>
        <dbReference type="ARBA" id="ARBA00022989"/>
    </source>
</evidence>
<proteinExistence type="predicted"/>